<dbReference type="SUPFAM" id="SSF48334">
    <property type="entry name" value="DNA repair protein MutS, domain III"/>
    <property type="match status" value="1"/>
</dbReference>
<evidence type="ECO:0000256" key="3">
    <source>
        <dbReference type="ARBA" id="ARBA00022741"/>
    </source>
</evidence>
<dbReference type="InterPro" id="IPR036063">
    <property type="entry name" value="Smr_dom_sf"/>
</dbReference>
<dbReference type="Gene3D" id="3.40.50.300">
    <property type="entry name" value="P-loop containing nucleotide triphosphate hydrolases"/>
    <property type="match status" value="1"/>
</dbReference>
<keyword evidence="8 9" id="KW-0238">DNA-binding</keyword>
<dbReference type="PANTHER" id="PTHR48466:SF2">
    <property type="entry name" value="OS10G0509000 PROTEIN"/>
    <property type="match status" value="1"/>
</dbReference>
<comment type="function">
    <text evidence="9">Endonuclease that is involved in the suppression of homologous recombination and thus may have a key role in the control of bacterial genetic diversity.</text>
</comment>
<dbReference type="InterPro" id="IPR007696">
    <property type="entry name" value="DNA_mismatch_repair_MutS_core"/>
</dbReference>
<dbReference type="SMART" id="SM00533">
    <property type="entry name" value="MUTSd"/>
    <property type="match status" value="1"/>
</dbReference>
<dbReference type="InterPro" id="IPR005747">
    <property type="entry name" value="MutS2"/>
</dbReference>
<evidence type="ECO:0000256" key="9">
    <source>
        <dbReference type="HAMAP-Rule" id="MF_00092"/>
    </source>
</evidence>
<dbReference type="Pfam" id="PF01713">
    <property type="entry name" value="Smr"/>
    <property type="match status" value="1"/>
</dbReference>
<dbReference type="GO" id="GO:0030983">
    <property type="term" value="F:mismatched DNA binding"/>
    <property type="evidence" value="ECO:0007669"/>
    <property type="project" value="InterPro"/>
</dbReference>
<protein>
    <recommendedName>
        <fullName evidence="9">Endonuclease MutS2</fullName>
        <ecNumber evidence="9">3.1.-.-</ecNumber>
    </recommendedName>
    <alternativeName>
        <fullName evidence="9">Ribosome-associated protein quality control-upstream factor</fullName>
        <shortName evidence="9">RQC-upstream factor</shortName>
        <shortName evidence="9">RqcU</shortName>
        <ecNumber evidence="9">3.6.4.-</ecNumber>
    </alternativeName>
</protein>
<keyword evidence="4 9" id="KW-0255">Endonuclease</keyword>
<dbReference type="PIRSF" id="PIRSF005814">
    <property type="entry name" value="MutS_YshD"/>
    <property type="match status" value="1"/>
</dbReference>
<keyword evidence="2 9" id="KW-0699">rRNA-binding</keyword>
<dbReference type="EC" id="3.6.4.-" evidence="9"/>
<keyword evidence="10" id="KW-0175">Coiled coil</keyword>
<dbReference type="PROSITE" id="PS50828">
    <property type="entry name" value="SMR"/>
    <property type="match status" value="1"/>
</dbReference>
<evidence type="ECO:0000256" key="10">
    <source>
        <dbReference type="SAM" id="Coils"/>
    </source>
</evidence>
<dbReference type="GO" id="GO:0045910">
    <property type="term" value="P:negative regulation of DNA recombination"/>
    <property type="evidence" value="ECO:0007669"/>
    <property type="project" value="InterPro"/>
</dbReference>
<comment type="subunit">
    <text evidence="9">Homodimer. Binds to stalled ribosomes, contacting rRNA.</text>
</comment>
<dbReference type="EC" id="3.1.-.-" evidence="9"/>
<keyword evidence="3 9" id="KW-0547">Nucleotide-binding</keyword>
<dbReference type="RefSeq" id="WP_078806219.1">
    <property type="nucleotide sequence ID" value="NZ_FUXI01000002.1"/>
</dbReference>
<dbReference type="PANTHER" id="PTHR48466">
    <property type="entry name" value="OS10G0509000 PROTEIN-RELATED"/>
    <property type="match status" value="1"/>
</dbReference>
<dbReference type="OrthoDB" id="9808166at2"/>
<feature type="binding site" evidence="9">
    <location>
        <begin position="334"/>
        <end position="341"/>
    </location>
    <ligand>
        <name>ATP</name>
        <dbReference type="ChEBI" id="CHEBI:30616"/>
    </ligand>
</feature>
<dbReference type="GO" id="GO:0005524">
    <property type="term" value="F:ATP binding"/>
    <property type="evidence" value="ECO:0007669"/>
    <property type="project" value="UniProtKB-UniRule"/>
</dbReference>
<keyword evidence="6 9" id="KW-0067">ATP-binding</keyword>
<dbReference type="GO" id="GO:0072344">
    <property type="term" value="P:rescue of stalled ribosome"/>
    <property type="evidence" value="ECO:0007669"/>
    <property type="project" value="UniProtKB-UniRule"/>
</dbReference>
<proteinExistence type="inferred from homology"/>
<dbReference type="GO" id="GO:0019843">
    <property type="term" value="F:rRNA binding"/>
    <property type="evidence" value="ECO:0007669"/>
    <property type="project" value="UniProtKB-UniRule"/>
</dbReference>
<accession>A0A1T4KGM6</accession>
<evidence type="ECO:0000256" key="4">
    <source>
        <dbReference type="ARBA" id="ARBA00022759"/>
    </source>
</evidence>
<evidence type="ECO:0000313" key="12">
    <source>
        <dbReference type="EMBL" id="SJZ41570.1"/>
    </source>
</evidence>
<comment type="similarity">
    <text evidence="9">Belongs to the DNA mismatch repair MutS family. MutS2 subfamily.</text>
</comment>
<evidence type="ECO:0000256" key="8">
    <source>
        <dbReference type="ARBA" id="ARBA00023125"/>
    </source>
</evidence>
<dbReference type="Pfam" id="PF20297">
    <property type="entry name" value="MSSS"/>
    <property type="match status" value="1"/>
</dbReference>
<feature type="domain" description="Smr" evidence="11">
    <location>
        <begin position="714"/>
        <end position="789"/>
    </location>
</feature>
<gene>
    <name evidence="9" type="primary">mutS2</name>
    <name evidence="9" type="synonym">rqcU</name>
    <name evidence="12" type="ORF">SAMN02745116_00246</name>
</gene>
<evidence type="ECO:0000256" key="7">
    <source>
        <dbReference type="ARBA" id="ARBA00022884"/>
    </source>
</evidence>
<dbReference type="GO" id="GO:0016887">
    <property type="term" value="F:ATP hydrolysis activity"/>
    <property type="evidence" value="ECO:0007669"/>
    <property type="project" value="InterPro"/>
</dbReference>
<dbReference type="HAMAP" id="MF_00092">
    <property type="entry name" value="MutS2"/>
    <property type="match status" value="1"/>
</dbReference>
<dbReference type="InterPro" id="IPR002625">
    <property type="entry name" value="Smr_dom"/>
</dbReference>
<dbReference type="FunFam" id="3.40.50.300:FF:000830">
    <property type="entry name" value="Endonuclease MutS2"/>
    <property type="match status" value="1"/>
</dbReference>
<dbReference type="Pfam" id="PF00488">
    <property type="entry name" value="MutS_V"/>
    <property type="match status" value="1"/>
</dbReference>
<dbReference type="AlphaFoldDB" id="A0A1T4KGM6"/>
<dbReference type="Proteomes" id="UP000190328">
    <property type="component" value="Unassembled WGS sequence"/>
</dbReference>
<dbReference type="NCBIfam" id="TIGR01069">
    <property type="entry name" value="mutS2"/>
    <property type="match status" value="1"/>
</dbReference>
<evidence type="ECO:0000259" key="11">
    <source>
        <dbReference type="PROSITE" id="PS50828"/>
    </source>
</evidence>
<keyword evidence="5 9" id="KW-0378">Hydrolase</keyword>
<keyword evidence="13" id="KW-1185">Reference proteome</keyword>
<dbReference type="EMBL" id="FUXI01000002">
    <property type="protein sequence ID" value="SJZ41570.1"/>
    <property type="molecule type" value="Genomic_DNA"/>
</dbReference>
<dbReference type="SMART" id="SM00463">
    <property type="entry name" value="SMR"/>
    <property type="match status" value="1"/>
</dbReference>
<dbReference type="InterPro" id="IPR045076">
    <property type="entry name" value="MutS"/>
</dbReference>
<dbReference type="InterPro" id="IPR046893">
    <property type="entry name" value="MSSS"/>
</dbReference>
<dbReference type="InterPro" id="IPR027417">
    <property type="entry name" value="P-loop_NTPase"/>
</dbReference>
<dbReference type="GO" id="GO:0006298">
    <property type="term" value="P:mismatch repair"/>
    <property type="evidence" value="ECO:0007669"/>
    <property type="project" value="InterPro"/>
</dbReference>
<dbReference type="GO" id="GO:0043023">
    <property type="term" value="F:ribosomal large subunit binding"/>
    <property type="evidence" value="ECO:0007669"/>
    <property type="project" value="UniProtKB-UniRule"/>
</dbReference>
<evidence type="ECO:0000256" key="5">
    <source>
        <dbReference type="ARBA" id="ARBA00022801"/>
    </source>
</evidence>
<keyword evidence="7 9" id="KW-0694">RNA-binding</keyword>
<dbReference type="GO" id="GO:0140664">
    <property type="term" value="F:ATP-dependent DNA damage sensor activity"/>
    <property type="evidence" value="ECO:0007669"/>
    <property type="project" value="InterPro"/>
</dbReference>
<dbReference type="Gene3D" id="3.30.1370.110">
    <property type="match status" value="1"/>
</dbReference>
<evidence type="ECO:0000256" key="1">
    <source>
        <dbReference type="ARBA" id="ARBA00022722"/>
    </source>
</evidence>
<comment type="function">
    <text evidence="9">Acts as a ribosome collision sensor, splitting the ribosome into its 2 subunits. Detects stalled/collided 70S ribosomes which it binds and splits by an ATP-hydrolysis driven conformational change. Acts upstream of the ribosome quality control system (RQC), a ribosome-associated complex that mediates the extraction of incompletely synthesized nascent chains from stalled ribosomes and their subsequent degradation. Probably generates substrates for RQC.</text>
</comment>
<dbReference type="SUPFAM" id="SSF160443">
    <property type="entry name" value="SMR domain-like"/>
    <property type="match status" value="1"/>
</dbReference>
<dbReference type="STRING" id="263852.SAMN02745116_00246"/>
<reference evidence="12 13" key="1">
    <citation type="submission" date="2017-02" db="EMBL/GenBank/DDBJ databases">
        <authorList>
            <person name="Peterson S.W."/>
        </authorList>
    </citation>
    <scope>NUCLEOTIDE SEQUENCE [LARGE SCALE GENOMIC DNA]</scope>
    <source>
        <strain evidence="12 13">ATCC BAA-1030</strain>
    </source>
</reference>
<name>A0A1T4KGM6_9ENTE</name>
<keyword evidence="1 9" id="KW-0540">Nuclease</keyword>
<feature type="coiled-coil region" evidence="10">
    <location>
        <begin position="504"/>
        <end position="623"/>
    </location>
</feature>
<dbReference type="InterPro" id="IPR036187">
    <property type="entry name" value="DNA_mismatch_repair_MutS_sf"/>
</dbReference>
<evidence type="ECO:0000313" key="13">
    <source>
        <dbReference type="Proteomes" id="UP000190328"/>
    </source>
</evidence>
<dbReference type="SUPFAM" id="SSF52540">
    <property type="entry name" value="P-loop containing nucleoside triphosphate hydrolases"/>
    <property type="match status" value="1"/>
</dbReference>
<dbReference type="CDD" id="cd03280">
    <property type="entry name" value="ABC_MutS2"/>
    <property type="match status" value="1"/>
</dbReference>
<dbReference type="SMART" id="SM00534">
    <property type="entry name" value="MUTSac"/>
    <property type="match status" value="1"/>
</dbReference>
<sequence length="789" mass="88428">MNNKIEKILEFGKIKAQLASYAVTKQGIDRIEKMKVLTKREKVQIQLEETEDGMKLLRTTGGIPVAVIENIQPHIKRLEIGANLNGVELAQIAKMLRVSTEIARFFEEQKEKEVELFHLYDWAEKLVYHPEINRTLRQSVDEDGRILDEASVELTQIRRQILRTEGEIRTTLGELIRGKNAKYLSDTIITQRSDRYVIPVKQEYKNVFGGVVHDSSASGQTVFVEPRAVLDLNNRLRQAQLAQRQEIERILAELSALLAPHTRELSNNSYVVSHMDIIEAKARLAKEMKAIVPKINEENHVSLFSARHPLIDKKQVVANDLLLGKDFQAMVITGPNTGGKTITMKSLGLLQLMAQAGLAIPVAEESEIGIFTEIFADIGDEQSIEQSLSTFSSHMTNIVDILRKMDKNSLILFDELGAGTDPQEGSALAIAILDKVQAVGAYVVASTHYPELKVYGYNRIGVINASMEFDVESLKPTYRLLIGVPGRSNAFDISARLGLSGEIIQSAKDLVDEESQNINEMIHDLESRRKMAEQEFFEARANVEEAGGLLAELKEMYHLFVEERERELEKARKQANSLLENSRDEAEKIISDLREKQKSIGKVQIKEHELIEAKGAIDRLQHEEVLAKNKVLKRAKKAKKLQSGDEVLVESYGQRGNLIRQNKDGSWQVQVGILKMNISENEMTPVAKEKQETTTFTKVRSDVGTARKSVSSQLDLRGERYENALVELDSYLDSAILAGYPQVTIIHGKGTGALREGVWSALKNHRSVKKFEYAPASSGGNGATIVEFK</sequence>
<organism evidence="12 13">
    <name type="scientific">Pilibacter termitis</name>
    <dbReference type="NCBI Taxonomy" id="263852"/>
    <lineage>
        <taxon>Bacteria</taxon>
        <taxon>Bacillati</taxon>
        <taxon>Bacillota</taxon>
        <taxon>Bacilli</taxon>
        <taxon>Lactobacillales</taxon>
        <taxon>Enterococcaceae</taxon>
        <taxon>Pilibacter</taxon>
    </lineage>
</organism>
<dbReference type="GO" id="GO:0004519">
    <property type="term" value="F:endonuclease activity"/>
    <property type="evidence" value="ECO:0007669"/>
    <property type="project" value="UniProtKB-UniRule"/>
</dbReference>
<dbReference type="PROSITE" id="PS00486">
    <property type="entry name" value="DNA_MISMATCH_REPAIR_2"/>
    <property type="match status" value="1"/>
</dbReference>
<evidence type="ECO:0000256" key="2">
    <source>
        <dbReference type="ARBA" id="ARBA00022730"/>
    </source>
</evidence>
<evidence type="ECO:0000256" key="6">
    <source>
        <dbReference type="ARBA" id="ARBA00022840"/>
    </source>
</evidence>
<dbReference type="InterPro" id="IPR000432">
    <property type="entry name" value="DNA_mismatch_repair_MutS_C"/>
</dbReference>